<accession>A0A848M1P0</accession>
<keyword evidence="3" id="KW-1185">Reference proteome</keyword>
<gene>
    <name evidence="2" type="ORF">HG543_51695</name>
</gene>
<organism evidence="2 3">
    <name type="scientific">Pyxidicoccus fallax</name>
    <dbReference type="NCBI Taxonomy" id="394095"/>
    <lineage>
        <taxon>Bacteria</taxon>
        <taxon>Pseudomonadati</taxon>
        <taxon>Myxococcota</taxon>
        <taxon>Myxococcia</taxon>
        <taxon>Myxococcales</taxon>
        <taxon>Cystobacterineae</taxon>
        <taxon>Myxococcaceae</taxon>
        <taxon>Pyxidicoccus</taxon>
    </lineage>
</organism>
<evidence type="ECO:0000313" key="2">
    <source>
        <dbReference type="EMBL" id="NMO23274.1"/>
    </source>
</evidence>
<dbReference type="Proteomes" id="UP000518300">
    <property type="component" value="Unassembled WGS sequence"/>
</dbReference>
<evidence type="ECO:0000313" key="3">
    <source>
        <dbReference type="Proteomes" id="UP000518300"/>
    </source>
</evidence>
<protein>
    <submittedName>
        <fullName evidence="2">DUF2169 domain-containing protein</fullName>
    </submittedName>
</protein>
<dbReference type="Pfam" id="PF09937">
    <property type="entry name" value="DUF2169"/>
    <property type="match status" value="1"/>
</dbReference>
<feature type="domain" description="DUF2169" evidence="1">
    <location>
        <begin position="22"/>
        <end position="316"/>
    </location>
</feature>
<dbReference type="EMBL" id="JABBJJ010000569">
    <property type="protein sequence ID" value="NMO23274.1"/>
    <property type="molecule type" value="Genomic_DNA"/>
</dbReference>
<name>A0A848M1P0_9BACT</name>
<comment type="caution">
    <text evidence="2">The sequence shown here is derived from an EMBL/GenBank/DDBJ whole genome shotgun (WGS) entry which is preliminary data.</text>
</comment>
<reference evidence="2 3" key="1">
    <citation type="submission" date="2020-04" db="EMBL/GenBank/DDBJ databases">
        <title>Draft genome of Pyxidicoccus fallax type strain.</title>
        <authorList>
            <person name="Whitworth D.E."/>
        </authorList>
    </citation>
    <scope>NUCLEOTIDE SEQUENCE [LARGE SCALE GENOMIC DNA]</scope>
    <source>
        <strain evidence="2 3">DSM 14698</strain>
    </source>
</reference>
<proteinExistence type="predicted"/>
<dbReference type="RefSeq" id="WP_169352374.1">
    <property type="nucleotide sequence ID" value="NZ_JABBJJ010000569.1"/>
</dbReference>
<evidence type="ECO:0000259" key="1">
    <source>
        <dbReference type="Pfam" id="PF09937"/>
    </source>
</evidence>
<sequence length="345" mass="38509">MWAIDNRTPFSAGWTWMVDKDGAKRWVVAVKGAYDILENQDTRLADSQPEPLLMPCYRGEPGRSSMLHDADLTAPKATTDVIVDAVAHAPGGRPTTTLDVSLRVGPVTKQLRVLGERRWKRNLVGGLTPTPPQPFATLPVIYERAFGGADTRAADPAEHRIHVSNPVGTGFATRAAHAEDMPLPNIEDPRQPIRSWKDRPAPAGFGAIASYWAPRLGLGGTFDAHWRKTRHPLLPEDFDERFHQCAPADQQTPGFLVGGEAIELVNLSRWSHLRFTLPKVWLTFRTYFGRESVEHRARLHTVIIEPEVPQVLLVWHTSLSCHHRTDMLDVTVIDQKEFLTGDSAP</sequence>
<dbReference type="AlphaFoldDB" id="A0A848M1P0"/>
<dbReference type="InterPro" id="IPR018683">
    <property type="entry name" value="DUF2169"/>
</dbReference>